<protein>
    <submittedName>
        <fullName evidence="2">DUF2165 domain-containing protein</fullName>
    </submittedName>
</protein>
<proteinExistence type="predicted"/>
<name>A0ABS2JLZ7_9GAMM</name>
<dbReference type="InterPro" id="IPR018681">
    <property type="entry name" value="DUF2165_transmembrane"/>
</dbReference>
<dbReference type="EMBL" id="JADIKC010000001">
    <property type="protein sequence ID" value="MBM7119599.1"/>
    <property type="molecule type" value="Genomic_DNA"/>
</dbReference>
<evidence type="ECO:0000313" key="3">
    <source>
        <dbReference type="Proteomes" id="UP001430065"/>
    </source>
</evidence>
<gene>
    <name evidence="2" type="ORF">ISP20_00370</name>
</gene>
<dbReference type="Proteomes" id="UP001430065">
    <property type="component" value="Unassembled WGS sequence"/>
</dbReference>
<evidence type="ECO:0000313" key="2">
    <source>
        <dbReference type="EMBL" id="MBM7119599.1"/>
    </source>
</evidence>
<feature type="transmembrane region" description="Helical" evidence="1">
    <location>
        <begin position="64"/>
        <end position="85"/>
    </location>
</feature>
<keyword evidence="1" id="KW-0472">Membrane</keyword>
<sequence length="165" mass="18396">MVVRLSRIVLLAAIALWLVLVAFGNLTDYGSNWPFVQHVLAMDTIFPGAGIHYRAITSPWLQHLAYALIIATETLAAVLCWLGVWRLWRARKLPAALFHRAKRMSVLGLSVGVALWLGGFIAVGGEWFGMWMSTQWNGLESAFRFVAVLLVALVYLGQRDGELDE</sequence>
<reference evidence="2 3" key="1">
    <citation type="submission" date="2020-10" db="EMBL/GenBank/DDBJ databases">
        <title>Phylogeny of dyella-like bacteria.</title>
        <authorList>
            <person name="Fu J."/>
        </authorList>
    </citation>
    <scope>NUCLEOTIDE SEQUENCE [LARGE SCALE GENOMIC DNA]</scope>
    <source>
        <strain evidence="2 3">THG-B117</strain>
    </source>
</reference>
<keyword evidence="1" id="KW-1133">Transmembrane helix</keyword>
<dbReference type="Pfam" id="PF09933">
    <property type="entry name" value="DUF2165"/>
    <property type="match status" value="1"/>
</dbReference>
<evidence type="ECO:0000256" key="1">
    <source>
        <dbReference type="SAM" id="Phobius"/>
    </source>
</evidence>
<comment type="caution">
    <text evidence="2">The sequence shown here is derived from an EMBL/GenBank/DDBJ whole genome shotgun (WGS) entry which is preliminary data.</text>
</comment>
<organism evidence="2 3">
    <name type="scientific">Dyella kyungheensis</name>
    <dbReference type="NCBI Taxonomy" id="1242174"/>
    <lineage>
        <taxon>Bacteria</taxon>
        <taxon>Pseudomonadati</taxon>
        <taxon>Pseudomonadota</taxon>
        <taxon>Gammaproteobacteria</taxon>
        <taxon>Lysobacterales</taxon>
        <taxon>Rhodanobacteraceae</taxon>
        <taxon>Dyella</taxon>
    </lineage>
</organism>
<keyword evidence="3" id="KW-1185">Reference proteome</keyword>
<accession>A0ABS2JLZ7</accession>
<keyword evidence="1" id="KW-0812">Transmembrane</keyword>
<feature type="transmembrane region" description="Helical" evidence="1">
    <location>
        <begin position="141"/>
        <end position="157"/>
    </location>
</feature>
<feature type="transmembrane region" description="Helical" evidence="1">
    <location>
        <begin position="106"/>
        <end position="129"/>
    </location>
</feature>
<dbReference type="RefSeq" id="WP_204634087.1">
    <property type="nucleotide sequence ID" value="NZ_JADIKC010000001.1"/>
</dbReference>